<sequence length="63" mass="7121">MGRKADRRHPYSLYTFPRRPAGRESGLGSGLAWSPALEAGTGAFPEFEWFRHGVSRRDAQFKP</sequence>
<reference evidence="3" key="1">
    <citation type="journal article" date="2014" name="FEMS Microbiol. Lett.">
        <title>Draft Genomic DNA Sequence of the Facultatively Methylotrophic Bacterium Acidomonas methanolica type strain MB58.</title>
        <authorList>
            <person name="Higashiura N."/>
            <person name="Hadano H."/>
            <person name="Hirakawa H."/>
            <person name="Matsutani M."/>
            <person name="Takabe S."/>
            <person name="Matsushita K."/>
            <person name="Azuma Y."/>
        </authorList>
    </citation>
    <scope>NUCLEOTIDE SEQUENCE [LARGE SCALE GENOMIC DNA]</scope>
    <source>
        <strain evidence="3">MB58</strain>
    </source>
</reference>
<keyword evidence="3" id="KW-1185">Reference proteome</keyword>
<dbReference type="Proteomes" id="UP000019760">
    <property type="component" value="Unassembled WGS sequence"/>
</dbReference>
<organism evidence="2 3">
    <name type="scientific">Acidomonas methanolica NBRC 104435</name>
    <dbReference type="NCBI Taxonomy" id="1231351"/>
    <lineage>
        <taxon>Bacteria</taxon>
        <taxon>Pseudomonadati</taxon>
        <taxon>Pseudomonadota</taxon>
        <taxon>Alphaproteobacteria</taxon>
        <taxon>Acetobacterales</taxon>
        <taxon>Acetobacteraceae</taxon>
        <taxon>Acidomonas</taxon>
    </lineage>
</organism>
<proteinExistence type="predicted"/>
<gene>
    <name evidence="2" type="ORF">Amme_093_016</name>
</gene>
<evidence type="ECO:0000256" key="1">
    <source>
        <dbReference type="SAM" id="MobiDB-lite"/>
    </source>
</evidence>
<protein>
    <submittedName>
        <fullName evidence="2">Uncharacterized protein</fullName>
    </submittedName>
</protein>
<feature type="region of interest" description="Disordered" evidence="1">
    <location>
        <begin position="1"/>
        <end position="29"/>
    </location>
</feature>
<comment type="caution">
    <text evidence="2">The sequence shown here is derived from an EMBL/GenBank/DDBJ whole genome shotgun (WGS) entry which is preliminary data.</text>
</comment>
<evidence type="ECO:0000313" key="3">
    <source>
        <dbReference type="Proteomes" id="UP000019760"/>
    </source>
</evidence>
<evidence type="ECO:0000313" key="2">
    <source>
        <dbReference type="EMBL" id="GAJ29992.1"/>
    </source>
</evidence>
<reference evidence="2 3" key="2">
    <citation type="journal article" date="2014" name="FEMS Microbiol. Lett.">
        <title>Draft genomic DNA sequence of the facultatively methylotrophic bacterium Acidomonas methanolica type strain MB58.</title>
        <authorList>
            <person name="Higashiura N."/>
            <person name="Hadano H."/>
            <person name="Hirakawa H."/>
            <person name="Matsutani M."/>
            <person name="Takabe S."/>
            <person name="Matsushita K."/>
            <person name="Azuma Y."/>
        </authorList>
    </citation>
    <scope>NUCLEOTIDE SEQUENCE [LARGE SCALE GENOMIC DNA]</scope>
    <source>
        <strain evidence="2 3">MB58</strain>
    </source>
</reference>
<dbReference type="AlphaFoldDB" id="A0A023D748"/>
<name>A0A023D748_ACIMT</name>
<accession>A0A023D748</accession>
<dbReference type="EMBL" id="BAND01000093">
    <property type="protein sequence ID" value="GAJ29992.1"/>
    <property type="molecule type" value="Genomic_DNA"/>
</dbReference>